<accession>A0ABS9K9A6</accession>
<feature type="domain" description="SGNH hydrolase-type esterase" evidence="1">
    <location>
        <begin position="73"/>
        <end position="217"/>
    </location>
</feature>
<keyword evidence="3" id="KW-1185">Reference proteome</keyword>
<dbReference type="EMBL" id="JAKLWS010000002">
    <property type="protein sequence ID" value="MCG2587436.1"/>
    <property type="molecule type" value="Genomic_DNA"/>
</dbReference>
<evidence type="ECO:0000259" key="1">
    <source>
        <dbReference type="Pfam" id="PF13472"/>
    </source>
</evidence>
<dbReference type="InterPro" id="IPR013830">
    <property type="entry name" value="SGNH_hydro"/>
</dbReference>
<dbReference type="InterPro" id="IPR051532">
    <property type="entry name" value="Ester_Hydrolysis_Enzymes"/>
</dbReference>
<proteinExistence type="predicted"/>
<dbReference type="PANTHER" id="PTHR30383">
    <property type="entry name" value="THIOESTERASE 1/PROTEASE 1/LYSOPHOSPHOLIPASE L1"/>
    <property type="match status" value="1"/>
</dbReference>
<dbReference type="Pfam" id="PF13472">
    <property type="entry name" value="Lipase_GDSL_2"/>
    <property type="match status" value="1"/>
</dbReference>
<name>A0ABS9K9A6_9BACT</name>
<dbReference type="RefSeq" id="WP_237852280.1">
    <property type="nucleotide sequence ID" value="NZ_JAKLWS010000002.1"/>
</dbReference>
<protein>
    <submittedName>
        <fullName evidence="2">GDSL-type esterase/lipase family protein</fullName>
    </submittedName>
</protein>
<dbReference type="Gene3D" id="3.40.50.1110">
    <property type="entry name" value="SGNH hydrolase"/>
    <property type="match status" value="1"/>
</dbReference>
<dbReference type="Proteomes" id="UP001165366">
    <property type="component" value="Unassembled WGS sequence"/>
</dbReference>
<dbReference type="SUPFAM" id="SSF52266">
    <property type="entry name" value="SGNH hydrolase"/>
    <property type="match status" value="1"/>
</dbReference>
<comment type="caution">
    <text evidence="2">The sequence shown here is derived from an EMBL/GenBank/DDBJ whole genome shotgun (WGS) entry which is preliminary data.</text>
</comment>
<dbReference type="PANTHER" id="PTHR30383:SF5">
    <property type="entry name" value="SGNH HYDROLASE-TYPE ESTERASE DOMAIN-CONTAINING PROTEIN"/>
    <property type="match status" value="1"/>
</dbReference>
<sequence>MKAPIFLFTRLFVAFLIFGFLSESIIAQSVEDPDPLRFEEEINRFEEFDSKNSFPEDAILFVGSSSIRLWKTAEAFPGMPVINRGFGGSHFSDLHYYYDELVLPHDPSVVVLYEGDNDVASGKSNDRVFEDYIEFADRLTSDFPDARLVFVPIKPSSSRWELWPQMKEANQRINEHMSENDQFYYVDLATPLLGSDGTPDDSLFLDDQLHLSEDGYAKWNAAIRPTLEKLMSE</sequence>
<reference evidence="2" key="1">
    <citation type="submission" date="2022-01" db="EMBL/GenBank/DDBJ databases">
        <authorList>
            <person name="Wang Y."/>
        </authorList>
    </citation>
    <scope>NUCLEOTIDE SEQUENCE</scope>
    <source>
        <strain evidence="2">WB101</strain>
    </source>
</reference>
<reference evidence="2" key="2">
    <citation type="submission" date="2024-05" db="EMBL/GenBank/DDBJ databases">
        <title>Rhodohalobacter halophilus gen. nov., sp. nov., a moderately halophilic member of the family Balneolaceae.</title>
        <authorList>
            <person name="Xia J."/>
        </authorList>
    </citation>
    <scope>NUCLEOTIDE SEQUENCE</scope>
    <source>
        <strain evidence="2">WB101</strain>
    </source>
</reference>
<evidence type="ECO:0000313" key="3">
    <source>
        <dbReference type="Proteomes" id="UP001165366"/>
    </source>
</evidence>
<evidence type="ECO:0000313" key="2">
    <source>
        <dbReference type="EMBL" id="MCG2587436.1"/>
    </source>
</evidence>
<organism evidence="2 3">
    <name type="scientific">Rhodohalobacter sulfatireducens</name>
    <dbReference type="NCBI Taxonomy" id="2911366"/>
    <lineage>
        <taxon>Bacteria</taxon>
        <taxon>Pseudomonadati</taxon>
        <taxon>Balneolota</taxon>
        <taxon>Balneolia</taxon>
        <taxon>Balneolales</taxon>
        <taxon>Balneolaceae</taxon>
        <taxon>Rhodohalobacter</taxon>
    </lineage>
</organism>
<dbReference type="InterPro" id="IPR036514">
    <property type="entry name" value="SGNH_hydro_sf"/>
</dbReference>
<gene>
    <name evidence="2" type="ORF">L6773_02580</name>
</gene>